<keyword evidence="4" id="KW-1185">Reference proteome</keyword>
<organism evidence="3 4">
    <name type="scientific">Cudoniella acicularis</name>
    <dbReference type="NCBI Taxonomy" id="354080"/>
    <lineage>
        <taxon>Eukaryota</taxon>
        <taxon>Fungi</taxon>
        <taxon>Dikarya</taxon>
        <taxon>Ascomycota</taxon>
        <taxon>Pezizomycotina</taxon>
        <taxon>Leotiomycetes</taxon>
        <taxon>Helotiales</taxon>
        <taxon>Tricladiaceae</taxon>
        <taxon>Cudoniella</taxon>
    </lineage>
</organism>
<proteinExistence type="inferred from homology"/>
<evidence type="ECO:0000313" key="3">
    <source>
        <dbReference type="EMBL" id="KAF4627738.1"/>
    </source>
</evidence>
<dbReference type="OrthoDB" id="1901244at2759"/>
<dbReference type="AlphaFoldDB" id="A0A8H4RF47"/>
<name>A0A8H4RF47_9HELO</name>
<evidence type="ECO:0000256" key="2">
    <source>
        <dbReference type="SAM" id="SignalP"/>
    </source>
</evidence>
<sequence length="211" mass="23425">MKNPLTLIFFFILLLLPFANATVPFGQLGPQGSVLFLNAFHFVSGNSSEELCADHFCAILNDDFLQCTVYNTATTPSHLVGIEYIISSKLFETLDMQERQLWHSHSYEVTSGFLIEPSMPTTIDDAAMQILVGTYGKTAHTWRYDAKDLSVPIGVPELVMGYTHDSQITPDFVNARDVLFGSNTTAIMEHREKSIKPPASVIPGADSWKYG</sequence>
<comment type="similarity">
    <text evidence="1">Belongs to the OBAP family.</text>
</comment>
<feature type="signal peptide" evidence="2">
    <location>
        <begin position="1"/>
        <end position="21"/>
    </location>
</feature>
<keyword evidence="2" id="KW-0732">Signal</keyword>
<feature type="chain" id="PRO_5034791020" description="DUF1264 domain-containing protein" evidence="2">
    <location>
        <begin position="22"/>
        <end position="211"/>
    </location>
</feature>
<comment type="caution">
    <text evidence="3">The sequence shown here is derived from an EMBL/GenBank/DDBJ whole genome shotgun (WGS) entry which is preliminary data.</text>
</comment>
<dbReference type="Proteomes" id="UP000566819">
    <property type="component" value="Unassembled WGS sequence"/>
</dbReference>
<gene>
    <name evidence="3" type="ORF">G7Y89_g10417</name>
</gene>
<reference evidence="3 4" key="1">
    <citation type="submission" date="2020-03" db="EMBL/GenBank/DDBJ databases">
        <title>Draft Genome Sequence of Cudoniella acicularis.</title>
        <authorList>
            <person name="Buettner E."/>
            <person name="Kellner H."/>
        </authorList>
    </citation>
    <scope>NUCLEOTIDE SEQUENCE [LARGE SCALE GENOMIC DNA]</scope>
    <source>
        <strain evidence="3 4">DSM 108380</strain>
    </source>
</reference>
<dbReference type="InterPro" id="IPR010686">
    <property type="entry name" value="OBAP-like"/>
</dbReference>
<dbReference type="EMBL" id="JAAMPI010000919">
    <property type="protein sequence ID" value="KAF4627738.1"/>
    <property type="molecule type" value="Genomic_DNA"/>
</dbReference>
<evidence type="ECO:0000313" key="4">
    <source>
        <dbReference type="Proteomes" id="UP000566819"/>
    </source>
</evidence>
<dbReference type="PANTHER" id="PTHR31360">
    <property type="match status" value="1"/>
</dbReference>
<dbReference type="PANTHER" id="PTHR31360:SF0">
    <property type="entry name" value="OIL BODY-ASSOCIATED PROTEIN 1B"/>
    <property type="match status" value="1"/>
</dbReference>
<evidence type="ECO:0008006" key="5">
    <source>
        <dbReference type="Google" id="ProtNLM"/>
    </source>
</evidence>
<protein>
    <recommendedName>
        <fullName evidence="5">DUF1264 domain-containing protein</fullName>
    </recommendedName>
</protein>
<dbReference type="Pfam" id="PF06884">
    <property type="entry name" value="DUF1264"/>
    <property type="match status" value="1"/>
</dbReference>
<evidence type="ECO:0000256" key="1">
    <source>
        <dbReference type="ARBA" id="ARBA00009740"/>
    </source>
</evidence>
<accession>A0A8H4RF47</accession>